<keyword evidence="3 6" id="KW-0067">ATP-binding</keyword>
<dbReference type="InterPro" id="IPR017911">
    <property type="entry name" value="MacB-like_ATP-bd"/>
</dbReference>
<evidence type="ECO:0000256" key="2">
    <source>
        <dbReference type="ARBA" id="ARBA00022741"/>
    </source>
</evidence>
<dbReference type="SMART" id="SM00382">
    <property type="entry name" value="AAA"/>
    <property type="match status" value="1"/>
</dbReference>
<evidence type="ECO:0000313" key="6">
    <source>
        <dbReference type="EMBL" id="WMW63951.1"/>
    </source>
</evidence>
<evidence type="ECO:0000256" key="1">
    <source>
        <dbReference type="ARBA" id="ARBA00022448"/>
    </source>
</evidence>
<evidence type="ECO:0000259" key="5">
    <source>
        <dbReference type="PROSITE" id="PS50893"/>
    </source>
</evidence>
<evidence type="ECO:0000256" key="3">
    <source>
        <dbReference type="ARBA" id="ARBA00022840"/>
    </source>
</evidence>
<dbReference type="InterPro" id="IPR003593">
    <property type="entry name" value="AAA+_ATPase"/>
</dbReference>
<name>A0ABY9QWQ6_9BACT</name>
<dbReference type="SUPFAM" id="SSF52540">
    <property type="entry name" value="P-loop containing nucleoside triphosphate hydrolases"/>
    <property type="match status" value="1"/>
</dbReference>
<dbReference type="InterPro" id="IPR003439">
    <property type="entry name" value="ABC_transporter-like_ATP-bd"/>
</dbReference>
<sequence>MQDRNMDAAARAAGAADMPGGPAVVCAGLRKRYGEGATAVHALRGVDLTVQRGELLMLVGPSGCGKTTLISVMAGILDPTEGHCRILGQDMTALAPRLRAAFRARNIGFVFQAYNLNPALTAAENVSVPLRICGAPLRESMRKAEAALELVGLGDKAESAPGDLSGGQQQRVAIARALVHQPQLIVCDEPTSALDHANGQRVMELLRRVGTVDGRALVIVTHDARIFEFADRIAELDDGQVTRVGMPATEAGAMREPGAADRHGGGSGARPGIGGDDHHSPEYGPSPGGNGTGASVRTPHSCTD</sequence>
<dbReference type="Pfam" id="PF00005">
    <property type="entry name" value="ABC_tran"/>
    <property type="match status" value="1"/>
</dbReference>
<keyword evidence="2" id="KW-0547">Nucleotide-binding</keyword>
<organism evidence="6 7">
    <name type="scientific">Nitratidesulfovibrio liaohensis</name>
    <dbReference type="NCBI Taxonomy" id="2604158"/>
    <lineage>
        <taxon>Bacteria</taxon>
        <taxon>Pseudomonadati</taxon>
        <taxon>Thermodesulfobacteriota</taxon>
        <taxon>Desulfovibrionia</taxon>
        <taxon>Desulfovibrionales</taxon>
        <taxon>Desulfovibrionaceae</taxon>
        <taxon>Nitratidesulfovibrio</taxon>
    </lineage>
</organism>
<feature type="region of interest" description="Disordered" evidence="4">
    <location>
        <begin position="248"/>
        <end position="304"/>
    </location>
</feature>
<dbReference type="Gene3D" id="3.40.50.300">
    <property type="entry name" value="P-loop containing nucleotide triphosphate hydrolases"/>
    <property type="match status" value="1"/>
</dbReference>
<dbReference type="PROSITE" id="PS00211">
    <property type="entry name" value="ABC_TRANSPORTER_1"/>
    <property type="match status" value="1"/>
</dbReference>
<reference evidence="6" key="1">
    <citation type="submission" date="2023-09" db="EMBL/GenBank/DDBJ databases">
        <authorList>
            <consortium name="CW5 consortium"/>
            <person name="Lu C.-W."/>
        </authorList>
    </citation>
    <scope>NUCLEOTIDE SEQUENCE</scope>
    <source>
        <strain evidence="6">KPS</strain>
    </source>
</reference>
<dbReference type="GO" id="GO:0005524">
    <property type="term" value="F:ATP binding"/>
    <property type="evidence" value="ECO:0007669"/>
    <property type="project" value="UniProtKB-KW"/>
</dbReference>
<dbReference type="InterPro" id="IPR015854">
    <property type="entry name" value="ABC_transpr_LolD-like"/>
</dbReference>
<feature type="compositionally biased region" description="Gly residues" evidence="4">
    <location>
        <begin position="265"/>
        <end position="274"/>
    </location>
</feature>
<evidence type="ECO:0000256" key="4">
    <source>
        <dbReference type="SAM" id="MobiDB-lite"/>
    </source>
</evidence>
<feature type="compositionally biased region" description="Polar residues" evidence="4">
    <location>
        <begin position="293"/>
        <end position="304"/>
    </location>
</feature>
<dbReference type="RefSeq" id="WP_309540074.1">
    <property type="nucleotide sequence ID" value="NZ_CP133659.1"/>
</dbReference>
<proteinExistence type="predicted"/>
<dbReference type="CDD" id="cd03255">
    <property type="entry name" value="ABC_MJ0796_LolCDE_FtsE"/>
    <property type="match status" value="1"/>
</dbReference>
<feature type="domain" description="ABC transporter" evidence="5">
    <location>
        <begin position="24"/>
        <end position="263"/>
    </location>
</feature>
<gene>
    <name evidence="6" type="ORF">KPS_001920</name>
</gene>
<dbReference type="PANTHER" id="PTHR24220:SF659">
    <property type="entry name" value="TRANSPORTER, PUTATIVE-RELATED"/>
    <property type="match status" value="1"/>
</dbReference>
<keyword evidence="7" id="KW-1185">Reference proteome</keyword>
<dbReference type="EMBL" id="CP133659">
    <property type="protein sequence ID" value="WMW63951.1"/>
    <property type="molecule type" value="Genomic_DNA"/>
</dbReference>
<evidence type="ECO:0000313" key="7">
    <source>
        <dbReference type="Proteomes" id="UP001180616"/>
    </source>
</evidence>
<protein>
    <submittedName>
        <fullName evidence="6">ABC transporter ATP-binding protein</fullName>
    </submittedName>
</protein>
<dbReference type="InterPro" id="IPR027417">
    <property type="entry name" value="P-loop_NTPase"/>
</dbReference>
<dbReference type="Proteomes" id="UP001180616">
    <property type="component" value="Chromosome"/>
</dbReference>
<keyword evidence="1" id="KW-0813">Transport</keyword>
<dbReference type="PROSITE" id="PS50893">
    <property type="entry name" value="ABC_TRANSPORTER_2"/>
    <property type="match status" value="1"/>
</dbReference>
<accession>A0ABY9QWQ6</accession>
<dbReference type="InterPro" id="IPR017871">
    <property type="entry name" value="ABC_transporter-like_CS"/>
</dbReference>
<dbReference type="PANTHER" id="PTHR24220">
    <property type="entry name" value="IMPORT ATP-BINDING PROTEIN"/>
    <property type="match status" value="1"/>
</dbReference>